<evidence type="ECO:0000313" key="2">
    <source>
        <dbReference type="EMBL" id="SLN58097.1"/>
    </source>
</evidence>
<sequence>MSWLKTWLGRDISPPTPHAQPPAPPFGQTPWHPTHRHKKGGGYRLLGYGVLEADRSRVAIYDDADGTVWVRSADEFEDGRFSPITLVAVDEAAQPSDD</sequence>
<protein>
    <recommendedName>
        <fullName evidence="4">DUF1653 domain-containing protein</fullName>
    </recommendedName>
</protein>
<proteinExistence type="predicted"/>
<keyword evidence="3" id="KW-1185">Reference proteome</keyword>
<reference evidence="2 3" key="1">
    <citation type="submission" date="2017-03" db="EMBL/GenBank/DDBJ databases">
        <authorList>
            <person name="Afonso C.L."/>
            <person name="Miller P.J."/>
            <person name="Scott M.A."/>
            <person name="Spackman E."/>
            <person name="Goraichik I."/>
            <person name="Dimitrov K.M."/>
            <person name="Suarez D.L."/>
            <person name="Swayne D.E."/>
        </authorList>
    </citation>
    <scope>NUCLEOTIDE SEQUENCE [LARGE SCALE GENOMIC DNA]</scope>
    <source>
        <strain evidence="2 3">CECT 8397</strain>
    </source>
</reference>
<dbReference type="AlphaFoldDB" id="A0A1Y5TBC6"/>
<dbReference type="Proteomes" id="UP000193623">
    <property type="component" value="Unassembled WGS sequence"/>
</dbReference>
<accession>A0A1Y5TBC6</accession>
<evidence type="ECO:0000256" key="1">
    <source>
        <dbReference type="SAM" id="MobiDB-lite"/>
    </source>
</evidence>
<feature type="region of interest" description="Disordered" evidence="1">
    <location>
        <begin position="1"/>
        <end position="38"/>
    </location>
</feature>
<gene>
    <name evidence="2" type="ORF">PSJ8397_03041</name>
</gene>
<name>A0A1Y5TBC6_9RHOB</name>
<evidence type="ECO:0008006" key="4">
    <source>
        <dbReference type="Google" id="ProtNLM"/>
    </source>
</evidence>
<dbReference type="EMBL" id="FWFT01000006">
    <property type="protein sequence ID" value="SLN58097.1"/>
    <property type="molecule type" value="Genomic_DNA"/>
</dbReference>
<evidence type="ECO:0000313" key="3">
    <source>
        <dbReference type="Proteomes" id="UP000193623"/>
    </source>
</evidence>
<organism evidence="2 3">
    <name type="scientific">Pseudooctadecabacter jejudonensis</name>
    <dbReference type="NCBI Taxonomy" id="1391910"/>
    <lineage>
        <taxon>Bacteria</taxon>
        <taxon>Pseudomonadati</taxon>
        <taxon>Pseudomonadota</taxon>
        <taxon>Alphaproteobacteria</taxon>
        <taxon>Rhodobacterales</taxon>
        <taxon>Paracoccaceae</taxon>
        <taxon>Pseudooctadecabacter</taxon>
    </lineage>
</organism>
<feature type="compositionally biased region" description="Pro residues" evidence="1">
    <location>
        <begin position="14"/>
        <end position="27"/>
    </location>
</feature>
<dbReference type="OrthoDB" id="7868888at2"/>
<dbReference type="RefSeq" id="WP_085865437.1">
    <property type="nucleotide sequence ID" value="NZ_FWFT01000006.1"/>
</dbReference>